<dbReference type="PANTHER" id="PTHR14340">
    <property type="entry name" value="MICROFIBRIL-ASSOCIATED GLYCOPROTEIN 3"/>
    <property type="match status" value="1"/>
</dbReference>
<dbReference type="Ensembl" id="ENSCSET00000025044.1">
    <property type="protein sequence ID" value="ENSCSEP00000024712.1"/>
    <property type="gene ID" value="ENSCSEG00000015785.1"/>
</dbReference>
<dbReference type="InterPro" id="IPR013783">
    <property type="entry name" value="Ig-like_fold"/>
</dbReference>
<dbReference type="AlphaFoldDB" id="A0A3P8WE38"/>
<feature type="domain" description="Fibronectin type-III" evidence="3">
    <location>
        <begin position="82"/>
        <end position="176"/>
    </location>
</feature>
<accession>A0A3P8WE38</accession>
<dbReference type="SMART" id="SM00060">
    <property type="entry name" value="FN3"/>
    <property type="match status" value="3"/>
</dbReference>
<dbReference type="InterPro" id="IPR003961">
    <property type="entry name" value="FN3_dom"/>
</dbReference>
<dbReference type="FunFam" id="2.60.40.10:FF:000003">
    <property type="entry name" value="Titin isoform E"/>
    <property type="match status" value="1"/>
</dbReference>
<dbReference type="OMA" id="FNCRINK"/>
<feature type="transmembrane region" description="Helical" evidence="2">
    <location>
        <begin position="338"/>
        <end position="358"/>
    </location>
</feature>
<keyword evidence="2" id="KW-0472">Membrane</keyword>
<dbReference type="InParanoid" id="A0A3P8WE38"/>
<dbReference type="Gene3D" id="2.60.40.10">
    <property type="entry name" value="Immunoglobulins"/>
    <property type="match status" value="5"/>
</dbReference>
<feature type="domain" description="Fibronectin type-III" evidence="3">
    <location>
        <begin position="278"/>
        <end position="369"/>
    </location>
</feature>
<reference evidence="4" key="2">
    <citation type="submission" date="2025-08" db="UniProtKB">
        <authorList>
            <consortium name="Ensembl"/>
        </authorList>
    </citation>
    <scope>IDENTIFICATION</scope>
</reference>
<evidence type="ECO:0000313" key="4">
    <source>
        <dbReference type="Ensembl" id="ENSCSEP00000024712.1"/>
    </source>
</evidence>
<dbReference type="PROSITE" id="PS50853">
    <property type="entry name" value="FN3"/>
    <property type="match status" value="4"/>
</dbReference>
<dbReference type="PRINTS" id="PR00014">
    <property type="entry name" value="FNTYPEIII"/>
</dbReference>
<proteinExistence type="predicted"/>
<evidence type="ECO:0000256" key="1">
    <source>
        <dbReference type="ARBA" id="ARBA00023319"/>
    </source>
</evidence>
<dbReference type="InterPro" id="IPR036116">
    <property type="entry name" value="FN3_sf"/>
</dbReference>
<keyword evidence="1" id="KW-0393">Immunoglobulin domain</keyword>
<feature type="domain" description="Fibronectin type-III" evidence="3">
    <location>
        <begin position="1"/>
        <end position="57"/>
    </location>
</feature>
<sequence length="369" mass="41811">MTGKWICVNKIPVLDLRYRVSGLFEGNTYEFRVFAENVAGISEPSFTSDPIKATRAITKPGPPGNLKLKDWSKSYADICWTKPTRDGGSPILGYKSCMVSWENPEDNGGTEITQYVIECRQPSQRAWTVVSNDCTKRLFKAPLTEGCEYFFRVSAENKIGVGPPSETKSPIVAVDPIEKPGEPVDFQIAEIGKTFCYLKWKKPDYDGGSRNLAYHIEKKPKEAEEWERLHKGTYHKVKGLLKGNEYVFRVLAVNKYGVGEALESENIKVTDPYTRPTAPTGVDVTSITGDSMTINWYKPASDGGSPVTGYVIERREKTGMRWIRVNRDIVTECSTSNLNKSVCVIFCFLFLKMWVLFLQRRRRLIQTWP</sequence>
<keyword evidence="2" id="KW-0812">Transmembrane</keyword>
<protein>
    <recommendedName>
        <fullName evidence="3">Fibronectin type-III domain-containing protein</fullName>
    </recommendedName>
</protein>
<evidence type="ECO:0000313" key="5">
    <source>
        <dbReference type="Proteomes" id="UP000265120"/>
    </source>
</evidence>
<feature type="domain" description="Fibronectin type-III" evidence="3">
    <location>
        <begin position="182"/>
        <end position="273"/>
    </location>
</feature>
<keyword evidence="5" id="KW-1185">Reference proteome</keyword>
<dbReference type="Proteomes" id="UP000265120">
    <property type="component" value="Chromosome 16"/>
</dbReference>
<dbReference type="SUPFAM" id="SSF49265">
    <property type="entry name" value="Fibronectin type III"/>
    <property type="match status" value="3"/>
</dbReference>
<reference evidence="4" key="3">
    <citation type="submission" date="2025-09" db="UniProtKB">
        <authorList>
            <consortium name="Ensembl"/>
        </authorList>
    </citation>
    <scope>IDENTIFICATION</scope>
</reference>
<dbReference type="GeneTree" id="ENSGT01110000267173"/>
<dbReference type="PANTHER" id="PTHR14340:SF9">
    <property type="entry name" value="FIBRONECTIN TYPE-III DOMAIN-CONTAINING PROTEIN"/>
    <property type="match status" value="1"/>
</dbReference>
<dbReference type="STRING" id="244447.ENSCSEP00000024712"/>
<organism evidence="4 5">
    <name type="scientific">Cynoglossus semilaevis</name>
    <name type="common">Tongue sole</name>
    <dbReference type="NCBI Taxonomy" id="244447"/>
    <lineage>
        <taxon>Eukaryota</taxon>
        <taxon>Metazoa</taxon>
        <taxon>Chordata</taxon>
        <taxon>Craniata</taxon>
        <taxon>Vertebrata</taxon>
        <taxon>Euteleostomi</taxon>
        <taxon>Actinopterygii</taxon>
        <taxon>Neopterygii</taxon>
        <taxon>Teleostei</taxon>
        <taxon>Neoteleostei</taxon>
        <taxon>Acanthomorphata</taxon>
        <taxon>Carangaria</taxon>
        <taxon>Pleuronectiformes</taxon>
        <taxon>Pleuronectoidei</taxon>
        <taxon>Cynoglossidae</taxon>
        <taxon>Cynoglossinae</taxon>
        <taxon>Cynoglossus</taxon>
    </lineage>
</organism>
<reference evidence="4 5" key="1">
    <citation type="journal article" date="2014" name="Nat. Genet.">
        <title>Whole-genome sequence of a flatfish provides insights into ZW sex chromosome evolution and adaptation to a benthic lifestyle.</title>
        <authorList>
            <person name="Chen S."/>
            <person name="Zhang G."/>
            <person name="Shao C."/>
            <person name="Huang Q."/>
            <person name="Liu G."/>
            <person name="Zhang P."/>
            <person name="Song W."/>
            <person name="An N."/>
            <person name="Chalopin D."/>
            <person name="Volff J.N."/>
            <person name="Hong Y."/>
            <person name="Li Q."/>
            <person name="Sha Z."/>
            <person name="Zhou H."/>
            <person name="Xie M."/>
            <person name="Yu Q."/>
            <person name="Liu Y."/>
            <person name="Xiang H."/>
            <person name="Wang N."/>
            <person name="Wu K."/>
            <person name="Yang C."/>
            <person name="Zhou Q."/>
            <person name="Liao X."/>
            <person name="Yang L."/>
            <person name="Hu Q."/>
            <person name="Zhang J."/>
            <person name="Meng L."/>
            <person name="Jin L."/>
            <person name="Tian Y."/>
            <person name="Lian J."/>
            <person name="Yang J."/>
            <person name="Miao G."/>
            <person name="Liu S."/>
            <person name="Liang Z."/>
            <person name="Yan F."/>
            <person name="Li Y."/>
            <person name="Sun B."/>
            <person name="Zhang H."/>
            <person name="Zhang J."/>
            <person name="Zhu Y."/>
            <person name="Du M."/>
            <person name="Zhao Y."/>
            <person name="Schartl M."/>
            <person name="Tang Q."/>
            <person name="Wang J."/>
        </authorList>
    </citation>
    <scope>NUCLEOTIDE SEQUENCE</scope>
</reference>
<evidence type="ECO:0000256" key="2">
    <source>
        <dbReference type="SAM" id="Phobius"/>
    </source>
</evidence>
<dbReference type="CDD" id="cd00063">
    <property type="entry name" value="FN3"/>
    <property type="match status" value="4"/>
</dbReference>
<dbReference type="Pfam" id="PF00041">
    <property type="entry name" value="fn3"/>
    <property type="match status" value="3"/>
</dbReference>
<keyword evidence="2" id="KW-1133">Transmembrane helix</keyword>
<name>A0A3P8WE38_CYNSE</name>
<evidence type="ECO:0000259" key="3">
    <source>
        <dbReference type="PROSITE" id="PS50853"/>
    </source>
</evidence>